<protein>
    <submittedName>
        <fullName evidence="6">Ent-kaurene oxidase</fullName>
    </submittedName>
</protein>
<accession>A0ABR2X8M3</accession>
<keyword evidence="4" id="KW-0560">Oxidoreductase</keyword>
<dbReference type="EMBL" id="JARVKM010000101">
    <property type="protein sequence ID" value="KAK9770130.1"/>
    <property type="molecule type" value="Genomic_DNA"/>
</dbReference>
<dbReference type="PANTHER" id="PTHR46206:SF7">
    <property type="entry name" value="P450, PUTATIVE (EUROFUNG)-RELATED"/>
    <property type="match status" value="1"/>
</dbReference>
<sequence>MERLTTVLADHRPVVAPLLIVLTTYTNFPLLGKEFGGSERRCKAFLTGAAQLYHKGYETFRDQPVRLTPADGDRILVPNSALEELRRLPGDDINSQKALDKAVERRFAGLGGECDLLHHVVRADLTRSLNHINPRLGERVARTVDGELGTYEDWVRTPIYQKLLQKNISPPASITPSHRRRVHCRTETQGLDLSAEAYWPVLIPELAKVFEHNQARFSRYVSKPITLSNGLHIPAGFVIYHRTAP</sequence>
<name>A0ABR2X8M3_9PEZI</name>
<keyword evidence="3" id="KW-0479">Metal-binding</keyword>
<evidence type="ECO:0000313" key="7">
    <source>
        <dbReference type="Proteomes" id="UP001465668"/>
    </source>
</evidence>
<comment type="cofactor">
    <cofactor evidence="1">
        <name>heme</name>
        <dbReference type="ChEBI" id="CHEBI:30413"/>
    </cofactor>
</comment>
<comment type="caution">
    <text evidence="6">The sequence shown here is derived from an EMBL/GenBank/DDBJ whole genome shotgun (WGS) entry which is preliminary data.</text>
</comment>
<evidence type="ECO:0000256" key="1">
    <source>
        <dbReference type="ARBA" id="ARBA00001971"/>
    </source>
</evidence>
<organism evidence="6 7">
    <name type="scientific">Seiridium cardinale</name>
    <dbReference type="NCBI Taxonomy" id="138064"/>
    <lineage>
        <taxon>Eukaryota</taxon>
        <taxon>Fungi</taxon>
        <taxon>Dikarya</taxon>
        <taxon>Ascomycota</taxon>
        <taxon>Pezizomycotina</taxon>
        <taxon>Sordariomycetes</taxon>
        <taxon>Xylariomycetidae</taxon>
        <taxon>Amphisphaeriales</taxon>
        <taxon>Sporocadaceae</taxon>
        <taxon>Seiridium</taxon>
    </lineage>
</organism>
<evidence type="ECO:0000256" key="2">
    <source>
        <dbReference type="ARBA" id="ARBA00010617"/>
    </source>
</evidence>
<reference evidence="6 7" key="1">
    <citation type="submission" date="2024-02" db="EMBL/GenBank/DDBJ databases">
        <title>First draft genome assembly of two strains of Seiridium cardinale.</title>
        <authorList>
            <person name="Emiliani G."/>
            <person name="Scali E."/>
        </authorList>
    </citation>
    <scope>NUCLEOTIDE SEQUENCE [LARGE SCALE GENOMIC DNA]</scope>
    <source>
        <strain evidence="6 7">BM-138-000479</strain>
    </source>
</reference>
<gene>
    <name evidence="6" type="ORF">SCAR479_13235</name>
</gene>
<keyword evidence="5" id="KW-0408">Iron</keyword>
<comment type="similarity">
    <text evidence="2">Belongs to the cytochrome P450 family.</text>
</comment>
<dbReference type="Proteomes" id="UP001465668">
    <property type="component" value="Unassembled WGS sequence"/>
</dbReference>
<evidence type="ECO:0000256" key="3">
    <source>
        <dbReference type="ARBA" id="ARBA00022723"/>
    </source>
</evidence>
<evidence type="ECO:0000313" key="6">
    <source>
        <dbReference type="EMBL" id="KAK9770130.1"/>
    </source>
</evidence>
<evidence type="ECO:0000256" key="4">
    <source>
        <dbReference type="ARBA" id="ARBA00023002"/>
    </source>
</evidence>
<proteinExistence type="inferred from homology"/>
<dbReference type="PANTHER" id="PTHR46206">
    <property type="entry name" value="CYTOCHROME P450"/>
    <property type="match status" value="1"/>
</dbReference>
<keyword evidence="7" id="KW-1185">Reference proteome</keyword>
<evidence type="ECO:0000256" key="5">
    <source>
        <dbReference type="ARBA" id="ARBA00023004"/>
    </source>
</evidence>